<evidence type="ECO:0000313" key="10">
    <source>
        <dbReference type="Proteomes" id="UP000015101"/>
    </source>
</evidence>
<evidence type="ECO:0000256" key="5">
    <source>
        <dbReference type="ARBA" id="ARBA00023242"/>
    </source>
</evidence>
<feature type="region of interest" description="Disordered" evidence="7">
    <location>
        <begin position="36"/>
        <end position="55"/>
    </location>
</feature>
<dbReference type="EMBL" id="AMQM01007286">
    <property type="status" value="NOT_ANNOTATED_CDS"/>
    <property type="molecule type" value="Genomic_DNA"/>
</dbReference>
<comment type="function">
    <text evidence="6">Involved in nucleolar processing of pre-18S ribosomal RNA. Has a role in the nuclear export of 40S pre-ribosomal subunit to the cytoplasm.</text>
</comment>
<dbReference type="GeneID" id="20212831"/>
<feature type="compositionally biased region" description="Basic and acidic residues" evidence="7">
    <location>
        <begin position="196"/>
        <end position="205"/>
    </location>
</feature>
<dbReference type="AlphaFoldDB" id="T1FVI5"/>
<dbReference type="GO" id="GO:0032040">
    <property type="term" value="C:small-subunit processome"/>
    <property type="evidence" value="ECO:0007669"/>
    <property type="project" value="InterPro"/>
</dbReference>
<keyword evidence="10" id="KW-1185">Reference proteome</keyword>
<feature type="compositionally biased region" description="Basic and acidic residues" evidence="7">
    <location>
        <begin position="302"/>
        <end position="317"/>
    </location>
</feature>
<dbReference type="InterPro" id="IPR007276">
    <property type="entry name" value="Nop14"/>
</dbReference>
<dbReference type="InParanoid" id="T1FVI5"/>
<feature type="compositionally biased region" description="Acidic residues" evidence="7">
    <location>
        <begin position="142"/>
        <end position="160"/>
    </location>
</feature>
<organism evidence="9 10">
    <name type="scientific">Helobdella robusta</name>
    <name type="common">Californian leech</name>
    <dbReference type="NCBI Taxonomy" id="6412"/>
    <lineage>
        <taxon>Eukaryota</taxon>
        <taxon>Metazoa</taxon>
        <taxon>Spiralia</taxon>
        <taxon>Lophotrochozoa</taxon>
        <taxon>Annelida</taxon>
        <taxon>Clitellata</taxon>
        <taxon>Hirudinea</taxon>
        <taxon>Rhynchobdellida</taxon>
        <taxon>Glossiphoniidae</taxon>
        <taxon>Helobdella</taxon>
    </lineage>
</organism>
<proteinExistence type="inferred from homology"/>
<gene>
    <name evidence="9" type="primary">20212831</name>
    <name evidence="8" type="ORF">HELRODRAFT_193948</name>
</gene>
<evidence type="ECO:0000256" key="1">
    <source>
        <dbReference type="ARBA" id="ARBA00004604"/>
    </source>
</evidence>
<reference evidence="8 10" key="2">
    <citation type="journal article" date="2013" name="Nature">
        <title>Insights into bilaterian evolution from three spiralian genomes.</title>
        <authorList>
            <person name="Simakov O."/>
            <person name="Marletaz F."/>
            <person name="Cho S.J."/>
            <person name="Edsinger-Gonzales E."/>
            <person name="Havlak P."/>
            <person name="Hellsten U."/>
            <person name="Kuo D.H."/>
            <person name="Larsson T."/>
            <person name="Lv J."/>
            <person name="Arendt D."/>
            <person name="Savage R."/>
            <person name="Osoegawa K."/>
            <person name="de Jong P."/>
            <person name="Grimwood J."/>
            <person name="Chapman J.A."/>
            <person name="Shapiro H."/>
            <person name="Aerts A."/>
            <person name="Otillar R.P."/>
            <person name="Terry A.Y."/>
            <person name="Boore J.L."/>
            <person name="Grigoriev I.V."/>
            <person name="Lindberg D.R."/>
            <person name="Seaver E.C."/>
            <person name="Weisblat D.A."/>
            <person name="Putnam N.H."/>
            <person name="Rokhsar D.S."/>
        </authorList>
    </citation>
    <scope>NUCLEOTIDE SEQUENCE</scope>
</reference>
<dbReference type="EnsemblMetazoa" id="HelroT193948">
    <property type="protein sequence ID" value="HelroP193948"/>
    <property type="gene ID" value="HelroG193948"/>
</dbReference>
<name>T1FVI5_HELRO</name>
<evidence type="ECO:0000313" key="8">
    <source>
        <dbReference type="EMBL" id="ESN93747.1"/>
    </source>
</evidence>
<reference evidence="9" key="3">
    <citation type="submission" date="2015-06" db="UniProtKB">
        <authorList>
            <consortium name="EnsemblMetazoa"/>
        </authorList>
    </citation>
    <scope>IDENTIFICATION</scope>
</reference>
<dbReference type="Proteomes" id="UP000015101">
    <property type="component" value="Unassembled WGS sequence"/>
</dbReference>
<keyword evidence="5" id="KW-0539">Nucleus</keyword>
<dbReference type="CTD" id="20212831"/>
<feature type="region of interest" description="Disordered" evidence="7">
    <location>
        <begin position="130"/>
        <end position="163"/>
    </location>
</feature>
<dbReference type="KEGG" id="hro:HELRODRAFT_193948"/>
<dbReference type="PANTHER" id="PTHR23183">
    <property type="entry name" value="NOP14"/>
    <property type="match status" value="1"/>
</dbReference>
<feature type="region of interest" description="Disordered" evidence="7">
    <location>
        <begin position="1"/>
        <end position="29"/>
    </location>
</feature>
<evidence type="ECO:0000256" key="4">
    <source>
        <dbReference type="ARBA" id="ARBA00022552"/>
    </source>
</evidence>
<protein>
    <submittedName>
        <fullName evidence="8 9">Uncharacterized protein</fullName>
    </submittedName>
</protein>
<dbReference type="HOGENOM" id="CLU_788191_0_0_1"/>
<evidence type="ECO:0000256" key="3">
    <source>
        <dbReference type="ARBA" id="ARBA00022517"/>
    </source>
</evidence>
<evidence type="ECO:0000313" key="9">
    <source>
        <dbReference type="EnsemblMetazoa" id="HelroP193948"/>
    </source>
</evidence>
<comment type="similarity">
    <text evidence="2">Belongs to the NOP14 family.</text>
</comment>
<dbReference type="GO" id="GO:0006364">
    <property type="term" value="P:rRNA processing"/>
    <property type="evidence" value="ECO:0007669"/>
    <property type="project" value="UniProtKB-KW"/>
</dbReference>
<dbReference type="eggNOG" id="KOG2147">
    <property type="taxonomic scope" value="Eukaryota"/>
</dbReference>
<dbReference type="RefSeq" id="XP_009028166.1">
    <property type="nucleotide sequence ID" value="XM_009029918.1"/>
</dbReference>
<sequence>MAKTKKNHSDLMRRRSMKNKSVSKFEIKVNKQKHHVLGQKLSKYDRGMPGVSKSKSIKKRMETLLVEYQKLNKANQFLDHRVDEKEKNLSEDAKAIRRLKLSKKNLYNLNDDDDFNYDDDCEDDDKNNQLTHAGKSLSQIENFDDDNWSYGDDDDDDDDENKGKISGKIVAEEHFGGFMKAKQDKKDDGEGGENSGEVKKVKSHADRMAEIIMDSIIKKNQRKREKFEHLKQVEELNANMKNVLPQLNIHLRKDGEDDGKNEKPDSLDIKMRMLHFLPKGTPSDRLKSKEEIDRLERERLKKSEEERIERMKGDPKVKGSSAVRVHQSADDLNDDYWLPENKRKDKKVSFAG</sequence>
<comment type="subcellular location">
    <subcellularLocation>
        <location evidence="1">Nucleus</location>
        <location evidence="1">Nucleolus</location>
    </subcellularLocation>
</comment>
<feature type="compositionally biased region" description="Basic and acidic residues" evidence="7">
    <location>
        <begin position="176"/>
        <end position="189"/>
    </location>
</feature>
<evidence type="ECO:0000256" key="7">
    <source>
        <dbReference type="SAM" id="MobiDB-lite"/>
    </source>
</evidence>
<dbReference type="Pfam" id="PF04147">
    <property type="entry name" value="Nop14"/>
    <property type="match status" value="1"/>
</dbReference>
<feature type="region of interest" description="Disordered" evidence="7">
    <location>
        <begin position="176"/>
        <end position="205"/>
    </location>
</feature>
<evidence type="ECO:0000256" key="2">
    <source>
        <dbReference type="ARBA" id="ARBA00007466"/>
    </source>
</evidence>
<dbReference type="STRING" id="6412.T1FVI5"/>
<keyword evidence="3" id="KW-0690">Ribosome biogenesis</keyword>
<evidence type="ECO:0000256" key="6">
    <source>
        <dbReference type="ARBA" id="ARBA00024695"/>
    </source>
</evidence>
<keyword evidence="4" id="KW-0698">rRNA processing</keyword>
<dbReference type="EMBL" id="KB097594">
    <property type="protein sequence ID" value="ESN93747.1"/>
    <property type="molecule type" value="Genomic_DNA"/>
</dbReference>
<dbReference type="PANTHER" id="PTHR23183:SF0">
    <property type="entry name" value="NUCLEOLAR PROTEIN 14"/>
    <property type="match status" value="1"/>
</dbReference>
<feature type="region of interest" description="Disordered" evidence="7">
    <location>
        <begin position="302"/>
        <end position="338"/>
    </location>
</feature>
<dbReference type="OMA" id="KNWKFTH"/>
<dbReference type="OrthoDB" id="441771at2759"/>
<reference evidence="10" key="1">
    <citation type="submission" date="2012-12" db="EMBL/GenBank/DDBJ databases">
        <authorList>
            <person name="Hellsten U."/>
            <person name="Grimwood J."/>
            <person name="Chapman J.A."/>
            <person name="Shapiro H."/>
            <person name="Aerts A."/>
            <person name="Otillar R.P."/>
            <person name="Terry A.Y."/>
            <person name="Boore J.L."/>
            <person name="Simakov O."/>
            <person name="Marletaz F."/>
            <person name="Cho S.-J."/>
            <person name="Edsinger-Gonzales E."/>
            <person name="Havlak P."/>
            <person name="Kuo D.-H."/>
            <person name="Larsson T."/>
            <person name="Lv J."/>
            <person name="Arendt D."/>
            <person name="Savage R."/>
            <person name="Osoegawa K."/>
            <person name="de Jong P."/>
            <person name="Lindberg D.R."/>
            <person name="Seaver E.C."/>
            <person name="Weisblat D.A."/>
            <person name="Putnam N.H."/>
            <person name="Grigoriev I.V."/>
            <person name="Rokhsar D.S."/>
        </authorList>
    </citation>
    <scope>NUCLEOTIDE SEQUENCE</scope>
</reference>
<accession>T1FVI5</accession>